<feature type="domain" description="Probable transposase IS891/IS1136/IS1341" evidence="5">
    <location>
        <begin position="187"/>
        <end position="287"/>
    </location>
</feature>
<dbReference type="InterPro" id="IPR010095">
    <property type="entry name" value="Cas12f1-like_TNB"/>
</dbReference>
<evidence type="ECO:0000259" key="6">
    <source>
        <dbReference type="Pfam" id="PF07282"/>
    </source>
</evidence>
<dbReference type="Pfam" id="PF01385">
    <property type="entry name" value="OrfB_IS605"/>
    <property type="match status" value="1"/>
</dbReference>
<accession>U3A4V1</accession>
<keyword evidence="2" id="KW-0815">Transposition</keyword>
<protein>
    <submittedName>
        <fullName evidence="7">Transposase</fullName>
    </submittedName>
</protein>
<keyword evidence="8" id="KW-1185">Reference proteome</keyword>
<dbReference type="GO" id="GO:0032196">
    <property type="term" value="P:transposition"/>
    <property type="evidence" value="ECO:0007669"/>
    <property type="project" value="UniProtKB-KW"/>
</dbReference>
<reference evidence="7 8" key="1">
    <citation type="submission" date="2013-09" db="EMBL/GenBank/DDBJ databases">
        <title>Whole genome sequencing of Halarchaeum acidiphilum strain MH1-52-1.</title>
        <authorList>
            <person name="Shimane Y."/>
            <person name="Minegishi H."/>
            <person name="Nishi S."/>
            <person name="Echigo A."/>
            <person name="Shuto A."/>
            <person name="Konishi M."/>
            <person name="Ito T."/>
            <person name="Ohkuma M."/>
            <person name="Ohta Y."/>
            <person name="Nagano Y."/>
            <person name="Tsubouchi T."/>
            <person name="Mori K."/>
            <person name="Usui K."/>
            <person name="Kamekura M."/>
            <person name="Usami R."/>
            <person name="Takaki Y."/>
            <person name="Hatada Y."/>
        </authorList>
    </citation>
    <scope>NUCLEOTIDE SEQUENCE [LARGE SCALE GENOMIC DNA]</scope>
    <source>
        <strain evidence="7 8">JCM 16109</strain>
    </source>
</reference>
<dbReference type="AlphaFoldDB" id="U3A4V1"/>
<evidence type="ECO:0000256" key="1">
    <source>
        <dbReference type="ARBA" id="ARBA00008761"/>
    </source>
</evidence>
<dbReference type="EMBL" id="BATA01000031">
    <property type="protein sequence ID" value="GAD52674.1"/>
    <property type="molecule type" value="Genomic_DNA"/>
</dbReference>
<evidence type="ECO:0000256" key="4">
    <source>
        <dbReference type="ARBA" id="ARBA00023172"/>
    </source>
</evidence>
<dbReference type="eggNOG" id="arCOG00679">
    <property type="taxonomic scope" value="Archaea"/>
</dbReference>
<dbReference type="Pfam" id="PF07282">
    <property type="entry name" value="Cas12f1-like_TNB"/>
    <property type="match status" value="1"/>
</dbReference>
<feature type="domain" description="Cas12f1-like TNB" evidence="6">
    <location>
        <begin position="302"/>
        <end position="368"/>
    </location>
</feature>
<comment type="similarity">
    <text evidence="1">In the C-terminal section; belongs to the transposase 35 family.</text>
</comment>
<sequence>MAEVRRTVVVKLDVDDSDATLLHETIKEYLWACNYVVRDAWQDDYKPTSKTKPHERTYSNVREQTRLQANLVQSARNRAAEAIKGVVARWQNGKKASQPHFTTPSIRYDKRSATFHDDHVSLSTVNGRIEAEYVLPPEGDNPHTKYLYDDYFEVTGATLQYRDATDTFFLHIGTKADVESEIPDDSEGDTENSTVLGVDLGIEQIAVTSTGLFWSGDYLNHRRRGYERVRSDLQRTGTESAHRTIERMGDRETRWVEDDLHRISKAIVQEAVTHGCDRIAFEELTDIRDRMPGAKKFHAWAFRRLYDYTAYKAEAVGINATQVDPAYTSKRYSKCGTTLDENRRSQAKFCCQKCGYEVNADYNAAKNIGFRLLRAGQKSPHGGATRHLALKSGTLNVNGGYSPATQ</sequence>
<keyword evidence="3" id="KW-0238">DNA-binding</keyword>
<proteinExistence type="inferred from homology"/>
<evidence type="ECO:0000256" key="3">
    <source>
        <dbReference type="ARBA" id="ARBA00023125"/>
    </source>
</evidence>
<evidence type="ECO:0000259" key="5">
    <source>
        <dbReference type="Pfam" id="PF01385"/>
    </source>
</evidence>
<gene>
    <name evidence="7" type="ORF">MBEHAL_1434</name>
</gene>
<dbReference type="NCBIfam" id="TIGR01766">
    <property type="entry name" value="IS200/IS605 family accessory protein TnpB-like domain"/>
    <property type="match status" value="1"/>
</dbReference>
<comment type="caution">
    <text evidence="7">The sequence shown here is derived from an EMBL/GenBank/DDBJ whole genome shotgun (WGS) entry which is preliminary data.</text>
</comment>
<evidence type="ECO:0000256" key="2">
    <source>
        <dbReference type="ARBA" id="ARBA00022578"/>
    </source>
</evidence>
<dbReference type="InterPro" id="IPR001959">
    <property type="entry name" value="Transposase"/>
</dbReference>
<dbReference type="NCBIfam" id="NF040570">
    <property type="entry name" value="guided_TnpB"/>
    <property type="match status" value="1"/>
</dbReference>
<organism evidence="7 8">
    <name type="scientific">Halarchaeum acidiphilum MH1-52-1</name>
    <dbReference type="NCBI Taxonomy" id="1261545"/>
    <lineage>
        <taxon>Archaea</taxon>
        <taxon>Methanobacteriati</taxon>
        <taxon>Methanobacteriota</taxon>
        <taxon>Stenosarchaea group</taxon>
        <taxon>Halobacteria</taxon>
        <taxon>Halobacteriales</taxon>
        <taxon>Halobacteriaceae</taxon>
    </lineage>
</organism>
<dbReference type="Proteomes" id="UP000016986">
    <property type="component" value="Unassembled WGS sequence"/>
</dbReference>
<dbReference type="GO" id="GO:0006310">
    <property type="term" value="P:DNA recombination"/>
    <property type="evidence" value="ECO:0007669"/>
    <property type="project" value="UniProtKB-KW"/>
</dbReference>
<dbReference type="RefSeq" id="WP_020221866.1">
    <property type="nucleotide sequence ID" value="NZ_BANO01000115.1"/>
</dbReference>
<keyword evidence="4" id="KW-0233">DNA recombination</keyword>
<name>U3A4V1_9EURY</name>
<dbReference type="OrthoDB" id="210698at2157"/>
<evidence type="ECO:0000313" key="7">
    <source>
        <dbReference type="EMBL" id="GAD52674.1"/>
    </source>
</evidence>
<dbReference type="GO" id="GO:0003677">
    <property type="term" value="F:DNA binding"/>
    <property type="evidence" value="ECO:0007669"/>
    <property type="project" value="UniProtKB-KW"/>
</dbReference>
<evidence type="ECO:0000313" key="8">
    <source>
        <dbReference type="Proteomes" id="UP000016986"/>
    </source>
</evidence>